<dbReference type="Proteomes" id="UP000281498">
    <property type="component" value="Unassembled WGS sequence"/>
</dbReference>
<organism evidence="3 4">
    <name type="scientific">Salipaludibacillus neizhouensis</name>
    <dbReference type="NCBI Taxonomy" id="885475"/>
    <lineage>
        <taxon>Bacteria</taxon>
        <taxon>Bacillati</taxon>
        <taxon>Bacillota</taxon>
        <taxon>Bacilli</taxon>
        <taxon>Bacillales</taxon>
        <taxon>Bacillaceae</taxon>
    </lineage>
</organism>
<name>A0A3A9KA82_9BACI</name>
<dbReference type="InterPro" id="IPR051203">
    <property type="entry name" value="Polysaccharide_Synthase-Rel"/>
</dbReference>
<dbReference type="OrthoDB" id="9803111at2"/>
<dbReference type="Pfam" id="PF02719">
    <property type="entry name" value="Polysacc_synt_2"/>
    <property type="match status" value="1"/>
</dbReference>
<comment type="similarity">
    <text evidence="1">Belongs to the polysaccharide synthase family.</text>
</comment>
<reference evidence="3 4" key="1">
    <citation type="submission" date="2017-10" db="EMBL/GenBank/DDBJ databases">
        <title>Bacillus sp. nov., a halophilic bacterium isolated from a Keqin Lake.</title>
        <authorList>
            <person name="Wang H."/>
        </authorList>
    </citation>
    <scope>NUCLEOTIDE SEQUENCE [LARGE SCALE GENOMIC DNA]</scope>
    <source>
        <strain evidence="3 4">KCTC 13187</strain>
    </source>
</reference>
<dbReference type="RefSeq" id="WP_110936252.1">
    <property type="nucleotide sequence ID" value="NZ_KZ614146.1"/>
</dbReference>
<protein>
    <submittedName>
        <fullName evidence="3">Capsule biosynthesis protein CapD</fullName>
    </submittedName>
</protein>
<proteinExistence type="inferred from homology"/>
<dbReference type="CDD" id="cd05237">
    <property type="entry name" value="UDP_invert_4-6DH_SDR_e"/>
    <property type="match status" value="1"/>
</dbReference>
<dbReference type="InterPro" id="IPR036291">
    <property type="entry name" value="NAD(P)-bd_dom_sf"/>
</dbReference>
<evidence type="ECO:0000256" key="1">
    <source>
        <dbReference type="ARBA" id="ARBA00007430"/>
    </source>
</evidence>
<evidence type="ECO:0000313" key="4">
    <source>
        <dbReference type="Proteomes" id="UP000281498"/>
    </source>
</evidence>
<accession>A0A3A9KA82</accession>
<dbReference type="Gene3D" id="3.40.50.720">
    <property type="entry name" value="NAD(P)-binding Rossmann-like Domain"/>
    <property type="match status" value="1"/>
</dbReference>
<dbReference type="EMBL" id="PDOE01000001">
    <property type="protein sequence ID" value="RKL69109.1"/>
    <property type="molecule type" value="Genomic_DNA"/>
</dbReference>
<evidence type="ECO:0000259" key="2">
    <source>
        <dbReference type="Pfam" id="PF02719"/>
    </source>
</evidence>
<gene>
    <name evidence="3" type="ORF">CR203_03465</name>
</gene>
<dbReference type="AlphaFoldDB" id="A0A3A9KA82"/>
<evidence type="ECO:0000313" key="3">
    <source>
        <dbReference type="EMBL" id="RKL69109.1"/>
    </source>
</evidence>
<feature type="domain" description="Polysaccharide biosynthesis protein CapD-like" evidence="2">
    <location>
        <begin position="16"/>
        <end position="295"/>
    </location>
</feature>
<dbReference type="PANTHER" id="PTHR43318">
    <property type="entry name" value="UDP-N-ACETYLGLUCOSAMINE 4,6-DEHYDRATASE"/>
    <property type="match status" value="1"/>
</dbReference>
<sequence length="339" mass="38278">MDDQSLINNYFKGKMILVTGGTGSIGQRIVSTLLKCEPRKIIILNKDDSKQYLMKQNYVNCPNVSFLLGDIRDYDCVEYATRGIDIVFHAAALKQVPICEEHPFEAVKTNVIGSENVVKASIFNKVKKVINVSTDKAVNPTNTLGVTKLLSEKIFYNANLSLNNNETIFCSVRFGNVINSRGSVIPLFIDQAKSGKAITVTDPKMTRFIMSISDAAKLTLKSAFYSKGGETFIFKMQSLEILKLAKTIKEYYKKKGINTPPIKSIGKRSGEKLCEELIWVHEKERVVEDKELYVVLPEDVSSFYHFTKTSMPIFRSDQIEPIDQREIIKLLDGYESKSR</sequence>
<dbReference type="PANTHER" id="PTHR43318:SF2">
    <property type="entry name" value="UDP-N-ACETYLGLUCOSAMINE 4,6-DEHYDRATASE (INVERTING)"/>
    <property type="match status" value="1"/>
</dbReference>
<dbReference type="InterPro" id="IPR003869">
    <property type="entry name" value="Polysac_CapD-like"/>
</dbReference>
<comment type="caution">
    <text evidence="3">The sequence shown here is derived from an EMBL/GenBank/DDBJ whole genome shotgun (WGS) entry which is preliminary data.</text>
</comment>
<keyword evidence="4" id="KW-1185">Reference proteome</keyword>
<dbReference type="SUPFAM" id="SSF51735">
    <property type="entry name" value="NAD(P)-binding Rossmann-fold domains"/>
    <property type="match status" value="1"/>
</dbReference>